<keyword evidence="2" id="KW-0489">Methyltransferase</keyword>
<dbReference type="EMBL" id="CP022046">
    <property type="protein sequence ID" value="ASE34983.1"/>
    <property type="molecule type" value="Genomic_DNA"/>
</dbReference>
<name>A0AAI8DK63_MAMSC</name>
<reference evidence="3" key="1">
    <citation type="submission" date="2017-06" db="EMBL/GenBank/DDBJ databases">
        <title>FDA dAtabase for Regulatory Grade micrObial Sequences (FDA-ARGOS): Supporting development and validation of Infectious Disease Dx tests.</title>
        <authorList>
            <person name="Goldberg B."/>
            <person name="Campos J."/>
            <person name="Tallon L."/>
            <person name="Sadzewicz L."/>
            <person name="Sengamalay N."/>
            <person name="Ott S."/>
            <person name="Godinez A."/>
            <person name="Nagaraj S."/>
            <person name="Vavikolanu K."/>
            <person name="Nadendla S."/>
            <person name="George J."/>
            <person name="Geyer C."/>
            <person name="Sichtig H."/>
        </authorList>
    </citation>
    <scope>NUCLEOTIDE SEQUENCE [LARGE SCALE GENOMIC DNA]</scope>
    <source>
        <strain evidence="3">FDAARGOS_285</strain>
    </source>
</reference>
<keyword evidence="2" id="KW-0808">Transferase</keyword>
<dbReference type="Proteomes" id="UP000197058">
    <property type="component" value="Chromosome"/>
</dbReference>
<feature type="domain" description="Methyltransferase" evidence="1">
    <location>
        <begin position="41"/>
        <end position="143"/>
    </location>
</feature>
<gene>
    <name evidence="2" type="ORF">CEP64_10365</name>
</gene>
<dbReference type="GO" id="GO:0032259">
    <property type="term" value="P:methylation"/>
    <property type="evidence" value="ECO:0007669"/>
    <property type="project" value="UniProtKB-KW"/>
</dbReference>
<protein>
    <submittedName>
        <fullName evidence="2">Methyltransferase domain-containing protein</fullName>
    </submittedName>
</protein>
<dbReference type="Gene3D" id="3.40.50.150">
    <property type="entry name" value="Vaccinia Virus protein VP39"/>
    <property type="match status" value="1"/>
</dbReference>
<organism evidence="2 3">
    <name type="scientific">Mammaliicoccus sciuri</name>
    <name type="common">Staphylococcus sciuri</name>
    <dbReference type="NCBI Taxonomy" id="1296"/>
    <lineage>
        <taxon>Bacteria</taxon>
        <taxon>Bacillati</taxon>
        <taxon>Bacillota</taxon>
        <taxon>Bacilli</taxon>
        <taxon>Bacillales</taxon>
        <taxon>Staphylococcaceae</taxon>
        <taxon>Mammaliicoccus</taxon>
    </lineage>
</organism>
<dbReference type="InterPro" id="IPR025714">
    <property type="entry name" value="Methyltranfer_dom"/>
</dbReference>
<sequence length="243" mass="28379">MTNIYDQDDFFEGYKQKRNHALSYNEVVEMPEIKRLMPDLEGKTVLDIGCGMGHLIAHMLKLNPKHITGIDESLNMISASREKFNSNNVSLYHESFMAFQTNERYDVIVSSLVFHYIEDFKRCAEKLNELLNSGGTLLFTMEHPIQTATKDPEVVQEDDKGMFLRMEHYFDESTRSANWLGADVYKYHHTIETIFNNLIENDFEIQCVKDLGQSEEVFKMYDQARINKLKQFPPFLLVKAKKK</sequence>
<dbReference type="Pfam" id="PF13847">
    <property type="entry name" value="Methyltransf_31"/>
    <property type="match status" value="1"/>
</dbReference>
<accession>A0AAI8DK63</accession>
<evidence type="ECO:0000313" key="2">
    <source>
        <dbReference type="EMBL" id="ASE34983.1"/>
    </source>
</evidence>
<dbReference type="RefSeq" id="WP_084755212.1">
    <property type="nucleotide sequence ID" value="NZ_CP022046.2"/>
</dbReference>
<proteinExistence type="predicted"/>
<dbReference type="KEGG" id="sscu:CEP64_10365"/>
<evidence type="ECO:0000259" key="1">
    <source>
        <dbReference type="Pfam" id="PF13847"/>
    </source>
</evidence>
<evidence type="ECO:0000313" key="3">
    <source>
        <dbReference type="Proteomes" id="UP000197058"/>
    </source>
</evidence>
<dbReference type="GO" id="GO:0008168">
    <property type="term" value="F:methyltransferase activity"/>
    <property type="evidence" value="ECO:0007669"/>
    <property type="project" value="UniProtKB-KW"/>
</dbReference>
<dbReference type="SUPFAM" id="SSF53335">
    <property type="entry name" value="S-adenosyl-L-methionine-dependent methyltransferases"/>
    <property type="match status" value="1"/>
</dbReference>
<dbReference type="InterPro" id="IPR029063">
    <property type="entry name" value="SAM-dependent_MTases_sf"/>
</dbReference>
<dbReference type="CDD" id="cd02440">
    <property type="entry name" value="AdoMet_MTases"/>
    <property type="match status" value="1"/>
</dbReference>
<dbReference type="AlphaFoldDB" id="A0AAI8DK63"/>
<dbReference type="PANTHER" id="PTHR43861">
    <property type="entry name" value="TRANS-ACONITATE 2-METHYLTRANSFERASE-RELATED"/>
    <property type="match status" value="1"/>
</dbReference>